<dbReference type="Proteomes" id="UP000054270">
    <property type="component" value="Unassembled WGS sequence"/>
</dbReference>
<feature type="chain" id="PRO_5002248002" description="Antifreeze protein" evidence="3">
    <location>
        <begin position="21"/>
        <end position="243"/>
    </location>
</feature>
<dbReference type="OrthoDB" id="10264374at2759"/>
<keyword evidence="5" id="KW-1185">Reference proteome</keyword>
<dbReference type="AlphaFoldDB" id="A0A0D2MS66"/>
<evidence type="ECO:0000313" key="4">
    <source>
        <dbReference type="EMBL" id="KJA26833.1"/>
    </source>
</evidence>
<keyword evidence="2 3" id="KW-0732">Signal</keyword>
<dbReference type="Pfam" id="PF11999">
    <property type="entry name" value="Ice_binding"/>
    <property type="match status" value="1"/>
</dbReference>
<accession>A0A0D2MS66</accession>
<feature type="signal peptide" evidence="3">
    <location>
        <begin position="1"/>
        <end position="20"/>
    </location>
</feature>
<reference evidence="5" key="1">
    <citation type="submission" date="2014-04" db="EMBL/GenBank/DDBJ databases">
        <title>Evolutionary Origins and Diversification of the Mycorrhizal Mutualists.</title>
        <authorList>
            <consortium name="DOE Joint Genome Institute"/>
            <consortium name="Mycorrhizal Genomics Consortium"/>
            <person name="Kohler A."/>
            <person name="Kuo A."/>
            <person name="Nagy L.G."/>
            <person name="Floudas D."/>
            <person name="Copeland A."/>
            <person name="Barry K.W."/>
            <person name="Cichocki N."/>
            <person name="Veneault-Fourrey C."/>
            <person name="LaButti K."/>
            <person name="Lindquist E.A."/>
            <person name="Lipzen A."/>
            <person name="Lundell T."/>
            <person name="Morin E."/>
            <person name="Murat C."/>
            <person name="Riley R."/>
            <person name="Ohm R."/>
            <person name="Sun H."/>
            <person name="Tunlid A."/>
            <person name="Henrissat B."/>
            <person name="Grigoriev I.V."/>
            <person name="Hibbett D.S."/>
            <person name="Martin F."/>
        </authorList>
    </citation>
    <scope>NUCLEOTIDE SEQUENCE [LARGE SCALE GENOMIC DNA]</scope>
    <source>
        <strain evidence="5">FD-334 SS-4</strain>
    </source>
</reference>
<evidence type="ECO:0000313" key="5">
    <source>
        <dbReference type="Proteomes" id="UP000054270"/>
    </source>
</evidence>
<evidence type="ECO:0000256" key="2">
    <source>
        <dbReference type="ARBA" id="ARBA00022729"/>
    </source>
</evidence>
<gene>
    <name evidence="4" type="ORF">HYPSUDRAFT_198632</name>
</gene>
<sequence>MFSAIPQTLIALLMISSTHAAGPAVINLATAGSFTILAKAGVSTVPSSLITGNVGVSPIAATALTGFSLTKASAGTFATSAQVVGQLLAADFTSPTPSTLTTAVLDMQAAFTDGFGRASPTSLNLLGGILTSQTLAPGLYKWTSAVTVTTSLTLKGSATDVWIFQIQNGLNYASGAKTVLSGGALSKNIFWVVSESVTLGTTSLLDGVILAATNVALLTGASVNGRILAQTAVTLQMSTVKPV</sequence>
<organism evidence="4 5">
    <name type="scientific">Hypholoma sublateritium (strain FD-334 SS-4)</name>
    <dbReference type="NCBI Taxonomy" id="945553"/>
    <lineage>
        <taxon>Eukaryota</taxon>
        <taxon>Fungi</taxon>
        <taxon>Dikarya</taxon>
        <taxon>Basidiomycota</taxon>
        <taxon>Agaricomycotina</taxon>
        <taxon>Agaricomycetes</taxon>
        <taxon>Agaricomycetidae</taxon>
        <taxon>Agaricales</taxon>
        <taxon>Agaricineae</taxon>
        <taxon>Strophariaceae</taxon>
        <taxon>Hypholoma</taxon>
    </lineage>
</organism>
<evidence type="ECO:0000256" key="1">
    <source>
        <dbReference type="ARBA" id="ARBA00005445"/>
    </source>
</evidence>
<dbReference type="EMBL" id="KN817526">
    <property type="protein sequence ID" value="KJA26833.1"/>
    <property type="molecule type" value="Genomic_DNA"/>
</dbReference>
<dbReference type="STRING" id="945553.A0A0D2MS66"/>
<dbReference type="InterPro" id="IPR021884">
    <property type="entry name" value="Ice-bd_prot"/>
</dbReference>
<protein>
    <recommendedName>
        <fullName evidence="6">Antifreeze protein</fullName>
    </recommendedName>
</protein>
<comment type="similarity">
    <text evidence="1">Belongs to the ice-binding protein family.</text>
</comment>
<name>A0A0D2MS66_HYPSF</name>
<proteinExistence type="inferred from homology"/>
<dbReference type="OMA" id="MISSTHA"/>
<evidence type="ECO:0000256" key="3">
    <source>
        <dbReference type="SAM" id="SignalP"/>
    </source>
</evidence>
<evidence type="ECO:0008006" key="6">
    <source>
        <dbReference type="Google" id="ProtNLM"/>
    </source>
</evidence>